<dbReference type="Gene3D" id="2.40.440.10">
    <property type="entry name" value="L,D-transpeptidase catalytic domain-like"/>
    <property type="match status" value="1"/>
</dbReference>
<evidence type="ECO:0000256" key="2">
    <source>
        <dbReference type="ARBA" id="ARBA00022679"/>
    </source>
</evidence>
<keyword evidence="9" id="KW-0449">Lipoprotein</keyword>
<dbReference type="InterPro" id="IPR038063">
    <property type="entry name" value="Transpep_catalytic_dom"/>
</dbReference>
<keyword evidence="2" id="KW-0808">Transferase</keyword>
<keyword evidence="7" id="KW-0732">Signal</keyword>
<dbReference type="InterPro" id="IPR005490">
    <property type="entry name" value="LD_TPept_cat_dom"/>
</dbReference>
<evidence type="ECO:0000256" key="4">
    <source>
        <dbReference type="ARBA" id="ARBA00022984"/>
    </source>
</evidence>
<feature type="signal peptide" evidence="7">
    <location>
        <begin position="1"/>
        <end position="20"/>
    </location>
</feature>
<keyword evidence="10" id="KW-1185">Reference proteome</keyword>
<evidence type="ECO:0000256" key="5">
    <source>
        <dbReference type="ARBA" id="ARBA00023316"/>
    </source>
</evidence>
<evidence type="ECO:0000259" key="8">
    <source>
        <dbReference type="PROSITE" id="PS52029"/>
    </source>
</evidence>
<dbReference type="PANTHER" id="PTHR30582">
    <property type="entry name" value="L,D-TRANSPEPTIDASE"/>
    <property type="match status" value="1"/>
</dbReference>
<dbReference type="InterPro" id="IPR050979">
    <property type="entry name" value="LD-transpeptidase"/>
</dbReference>
<dbReference type="SUPFAM" id="SSF141523">
    <property type="entry name" value="L,D-transpeptidase catalytic domain-like"/>
    <property type="match status" value="1"/>
</dbReference>
<name>A0ABS2STM3_9BACI</name>
<evidence type="ECO:0000313" key="9">
    <source>
        <dbReference type="EMBL" id="MBM7838170.1"/>
    </source>
</evidence>
<comment type="caution">
    <text evidence="9">The sequence shown here is derived from an EMBL/GenBank/DDBJ whole genome shotgun (WGS) entry which is preliminary data.</text>
</comment>
<dbReference type="RefSeq" id="WP_204465306.1">
    <property type="nucleotide sequence ID" value="NZ_JAFBCV010000003.1"/>
</dbReference>
<evidence type="ECO:0000256" key="3">
    <source>
        <dbReference type="ARBA" id="ARBA00022960"/>
    </source>
</evidence>
<keyword evidence="3 6" id="KW-0133">Cell shape</keyword>
<proteinExistence type="predicted"/>
<evidence type="ECO:0000256" key="7">
    <source>
        <dbReference type="SAM" id="SignalP"/>
    </source>
</evidence>
<feature type="domain" description="L,D-TPase catalytic" evidence="8">
    <location>
        <begin position="28"/>
        <end position="152"/>
    </location>
</feature>
<dbReference type="Pfam" id="PF03734">
    <property type="entry name" value="YkuD"/>
    <property type="match status" value="1"/>
</dbReference>
<keyword evidence="5 6" id="KW-0961">Cell wall biogenesis/degradation</keyword>
<comment type="pathway">
    <text evidence="1 6">Cell wall biogenesis; peptidoglycan biosynthesis.</text>
</comment>
<accession>A0ABS2STM3</accession>
<feature type="active site" description="Nucleophile" evidence="6">
    <location>
        <position position="128"/>
    </location>
</feature>
<reference evidence="9" key="1">
    <citation type="submission" date="2021-01" db="EMBL/GenBank/DDBJ databases">
        <title>Genomic Encyclopedia of Type Strains, Phase IV (KMG-IV): sequencing the most valuable type-strain genomes for metagenomic binning, comparative biology and taxonomic classification.</title>
        <authorList>
            <person name="Goeker M."/>
        </authorList>
    </citation>
    <scope>NUCLEOTIDE SEQUENCE</scope>
    <source>
        <strain evidence="9">DSM 21943</strain>
    </source>
</reference>
<evidence type="ECO:0000256" key="6">
    <source>
        <dbReference type="PROSITE-ProRule" id="PRU01373"/>
    </source>
</evidence>
<feature type="chain" id="PRO_5047329268" evidence="7">
    <location>
        <begin position="21"/>
        <end position="172"/>
    </location>
</feature>
<dbReference type="PANTHER" id="PTHR30582:SF4">
    <property type="entry name" value="L,D-TRANSPEPTIDASE YQJB-RELATED"/>
    <property type="match status" value="1"/>
</dbReference>
<dbReference type="CDD" id="cd16913">
    <property type="entry name" value="YkuD_like"/>
    <property type="match status" value="1"/>
</dbReference>
<evidence type="ECO:0000256" key="1">
    <source>
        <dbReference type="ARBA" id="ARBA00004752"/>
    </source>
</evidence>
<gene>
    <name evidence="9" type="ORF">JOC54_001401</name>
</gene>
<dbReference type="EMBL" id="JAFBCV010000003">
    <property type="protein sequence ID" value="MBM7838170.1"/>
    <property type="molecule type" value="Genomic_DNA"/>
</dbReference>
<feature type="active site" description="Proton donor/acceptor" evidence="6">
    <location>
        <position position="112"/>
    </location>
</feature>
<sequence length="172" mass="19026">MKWSFLCFLLLLLNPVTLPAEEFEIEKASVIVNIHTNTLALIEANHISEIHPVATGKKGEETPVGHFHVLVKAKQPYYRKKNIQGGDKDNPLGTRWIGFDANGTEGRTFGLHGTNRPSSIGYHASLGCIRLANTSVERLYEKLEIGSAVVIVNEAKSFKVIAQNYGLIKESK</sequence>
<dbReference type="Proteomes" id="UP001179280">
    <property type="component" value="Unassembled WGS sequence"/>
</dbReference>
<protein>
    <submittedName>
        <fullName evidence="9">Lipoprotein-anchoring transpeptidase ErfK/SrfK</fullName>
    </submittedName>
</protein>
<evidence type="ECO:0000313" key="10">
    <source>
        <dbReference type="Proteomes" id="UP001179280"/>
    </source>
</evidence>
<keyword evidence="4 6" id="KW-0573">Peptidoglycan synthesis</keyword>
<organism evidence="9 10">
    <name type="scientific">Shouchella xiaoxiensis</name>
    <dbReference type="NCBI Taxonomy" id="766895"/>
    <lineage>
        <taxon>Bacteria</taxon>
        <taxon>Bacillati</taxon>
        <taxon>Bacillota</taxon>
        <taxon>Bacilli</taxon>
        <taxon>Bacillales</taxon>
        <taxon>Bacillaceae</taxon>
        <taxon>Shouchella</taxon>
    </lineage>
</organism>
<dbReference type="PROSITE" id="PS52029">
    <property type="entry name" value="LD_TPASE"/>
    <property type="match status" value="1"/>
</dbReference>